<keyword evidence="4" id="KW-1185">Reference proteome</keyword>
<feature type="compositionally biased region" description="Basic residues" evidence="2">
    <location>
        <begin position="1"/>
        <end position="10"/>
    </location>
</feature>
<gene>
    <name evidence="3" type="ORF">DdX_04584</name>
</gene>
<dbReference type="Gene3D" id="1.10.10.60">
    <property type="entry name" value="Homeodomain-like"/>
    <property type="match status" value="1"/>
</dbReference>
<name>A0AAD4RB86_9BILA</name>
<accession>A0AAD4RB86</accession>
<evidence type="ECO:0008006" key="5">
    <source>
        <dbReference type="Google" id="ProtNLM"/>
    </source>
</evidence>
<evidence type="ECO:0000256" key="2">
    <source>
        <dbReference type="SAM" id="MobiDB-lite"/>
    </source>
</evidence>
<dbReference type="Proteomes" id="UP001201812">
    <property type="component" value="Unassembled WGS sequence"/>
</dbReference>
<feature type="region of interest" description="Disordered" evidence="2">
    <location>
        <begin position="1"/>
        <end position="46"/>
    </location>
</feature>
<reference evidence="3" key="1">
    <citation type="submission" date="2022-01" db="EMBL/GenBank/DDBJ databases">
        <title>Genome Sequence Resource for Two Populations of Ditylenchus destructor, the Migratory Endoparasitic Phytonematode.</title>
        <authorList>
            <person name="Zhang H."/>
            <person name="Lin R."/>
            <person name="Xie B."/>
        </authorList>
    </citation>
    <scope>NUCLEOTIDE SEQUENCE</scope>
    <source>
        <strain evidence="3">BazhouSP</strain>
    </source>
</reference>
<evidence type="ECO:0000256" key="1">
    <source>
        <dbReference type="SAM" id="Coils"/>
    </source>
</evidence>
<evidence type="ECO:0000313" key="4">
    <source>
        <dbReference type="Proteomes" id="UP001201812"/>
    </source>
</evidence>
<organism evidence="3 4">
    <name type="scientific">Ditylenchus destructor</name>
    <dbReference type="NCBI Taxonomy" id="166010"/>
    <lineage>
        <taxon>Eukaryota</taxon>
        <taxon>Metazoa</taxon>
        <taxon>Ecdysozoa</taxon>
        <taxon>Nematoda</taxon>
        <taxon>Chromadorea</taxon>
        <taxon>Rhabditida</taxon>
        <taxon>Tylenchina</taxon>
        <taxon>Tylenchomorpha</taxon>
        <taxon>Sphaerularioidea</taxon>
        <taxon>Anguinidae</taxon>
        <taxon>Anguininae</taxon>
        <taxon>Ditylenchus</taxon>
    </lineage>
</organism>
<proteinExistence type="predicted"/>
<dbReference type="EMBL" id="JAKKPZ010000004">
    <property type="protein sequence ID" value="KAI1722272.1"/>
    <property type="molecule type" value="Genomic_DNA"/>
</dbReference>
<sequence length="262" mass="30463">MTRKKSRRRQILTCPKSPRCSKSPRRSSGPTRKLYNSPETNPRRQRRWTAEDIGRLEIMLMIAVNPVSNSDWAYIAKFVGSKYTAEECHEQAFKLGWEPPSLDPKDRNTHLYKKDVDFFAYRDLDKNSDLEIFDLNDSLLRLFAKENIGTGSRSMRKPFIMEMDDQSDTDFSHDDSSYLTSTPQVIDFCCAKDGMARSKLPSIAPHNEKELRKMLAKKEKVGQDIVELEDEKRKFSNAYVEAMMKELEKVIPEVLFISYRCP</sequence>
<evidence type="ECO:0000313" key="3">
    <source>
        <dbReference type="EMBL" id="KAI1722272.1"/>
    </source>
</evidence>
<comment type="caution">
    <text evidence="3">The sequence shown here is derived from an EMBL/GenBank/DDBJ whole genome shotgun (WGS) entry which is preliminary data.</text>
</comment>
<dbReference type="AlphaFoldDB" id="A0AAD4RB86"/>
<keyword evidence="1" id="KW-0175">Coiled coil</keyword>
<protein>
    <recommendedName>
        <fullName evidence="5">Myb-like domain-containing protein</fullName>
    </recommendedName>
</protein>
<feature type="coiled-coil region" evidence="1">
    <location>
        <begin position="211"/>
        <end position="245"/>
    </location>
</feature>